<dbReference type="Proteomes" id="UP000629098">
    <property type="component" value="Unassembled WGS sequence"/>
</dbReference>
<organism evidence="1 2">
    <name type="scientific">Iningainema tapete BLCC-T55</name>
    <dbReference type="NCBI Taxonomy" id="2748662"/>
    <lineage>
        <taxon>Bacteria</taxon>
        <taxon>Bacillati</taxon>
        <taxon>Cyanobacteriota</taxon>
        <taxon>Cyanophyceae</taxon>
        <taxon>Nostocales</taxon>
        <taxon>Scytonemataceae</taxon>
        <taxon>Iningainema tapete</taxon>
    </lineage>
</organism>
<gene>
    <name evidence="1" type="ORF">ICL16_31100</name>
</gene>
<keyword evidence="2" id="KW-1185">Reference proteome</keyword>
<sequence length="217" mass="23766">MSRFNLDSVIENLDTNQVEKQVPALEEATEIVNSLARKAVDALIRGPNRFLVAERLQLLGSVVVPHLEKLLQESDDLETKILAALVLLQFNSRVGVPCLLDAIANNEEYGGLVAEHLAKKGIKEAIAPIINRLSTCELKEVDLIVNLLDALEKLGGEIPLELRQRLAAPNIPWQIRTMIDDTHISVSLANISRDAKVEPALHPGFPTETTGVASPPR</sequence>
<evidence type="ECO:0008006" key="3">
    <source>
        <dbReference type="Google" id="ProtNLM"/>
    </source>
</evidence>
<dbReference type="InterPro" id="IPR011989">
    <property type="entry name" value="ARM-like"/>
</dbReference>
<evidence type="ECO:0000313" key="1">
    <source>
        <dbReference type="EMBL" id="MBD2776386.1"/>
    </source>
</evidence>
<accession>A0A8J7C9U8</accession>
<dbReference type="RefSeq" id="WP_190835459.1">
    <property type="nucleotide sequence ID" value="NZ_CAWPPI010000093.1"/>
</dbReference>
<dbReference type="AlphaFoldDB" id="A0A8J7C9U8"/>
<name>A0A8J7C9U8_9CYAN</name>
<dbReference type="EMBL" id="JACXAE010000093">
    <property type="protein sequence ID" value="MBD2776386.1"/>
    <property type="molecule type" value="Genomic_DNA"/>
</dbReference>
<protein>
    <recommendedName>
        <fullName evidence="3">HEAT repeat domain-containing protein</fullName>
    </recommendedName>
</protein>
<evidence type="ECO:0000313" key="2">
    <source>
        <dbReference type="Proteomes" id="UP000629098"/>
    </source>
</evidence>
<comment type="caution">
    <text evidence="1">The sequence shown here is derived from an EMBL/GenBank/DDBJ whole genome shotgun (WGS) entry which is preliminary data.</text>
</comment>
<proteinExistence type="predicted"/>
<dbReference type="Gene3D" id="1.25.10.10">
    <property type="entry name" value="Leucine-rich Repeat Variant"/>
    <property type="match status" value="1"/>
</dbReference>
<reference evidence="1" key="1">
    <citation type="submission" date="2020-09" db="EMBL/GenBank/DDBJ databases">
        <title>Iningainema tapete sp. nov. (Scytonemataceae, Cyanobacteria) from greenhouses in central Florida (USA) produces two types of nodularin with biosynthetic potential for microcystin-LR and anabaenopeptins.</title>
        <authorList>
            <person name="Berthold D.E."/>
            <person name="Lefler F.W."/>
            <person name="Huang I.-S."/>
            <person name="Abdulla H."/>
            <person name="Zimba P.V."/>
            <person name="Laughinghouse H.D. IV."/>
        </authorList>
    </citation>
    <scope>NUCLEOTIDE SEQUENCE</scope>
    <source>
        <strain evidence="1">BLCCT55</strain>
    </source>
</reference>